<sequence>EQEVQCAVVSPADDSGKEVIEAIWMCQPCHDFKCEEAPDTDFRDFVEETTSEPAKQSGLLRALGKADGTEQVDEDPEIGLPMELVSGEEVGYLIEESFELLTKTEFESKAKKTPQSVNAKAVKKRSPLTGKVEVRYAFPIPGRPRPLLKVYSKVSASVTKRRAKKDMAVKFKEHVELAFRGFVKKVIGATGVGVLTRYLSTFDEIVGRQAPNEETPVKGSGAASSAEAAGSDGKATSLLAITDAATPEGEGEDGKPGGDLGEDFDDMESSPAVEIGMPQAQLPPKRPQCFSTAPLGTAKHWIDRSPLEDVLLGAECKRELNQLSIIEKSKESPPLQRDNATRHISLIRNCYELQGPNIAELKRERKAELLELVKPSIQSWPTFTQFNLIVYDTVQLWQSIRKAEGQHGALQEVCRILQ</sequence>
<accession>A0ABN9TP08</accession>
<protein>
    <submittedName>
        <fullName evidence="2">Uncharacterized protein</fullName>
    </submittedName>
</protein>
<feature type="non-terminal residue" evidence="2">
    <location>
        <position position="418"/>
    </location>
</feature>
<evidence type="ECO:0000313" key="3">
    <source>
        <dbReference type="Proteomes" id="UP001189429"/>
    </source>
</evidence>
<dbReference type="Proteomes" id="UP001189429">
    <property type="component" value="Unassembled WGS sequence"/>
</dbReference>
<feature type="compositionally biased region" description="Low complexity" evidence="1">
    <location>
        <begin position="219"/>
        <end position="231"/>
    </location>
</feature>
<reference evidence="2" key="1">
    <citation type="submission" date="2023-10" db="EMBL/GenBank/DDBJ databases">
        <authorList>
            <person name="Chen Y."/>
            <person name="Shah S."/>
            <person name="Dougan E. K."/>
            <person name="Thang M."/>
            <person name="Chan C."/>
        </authorList>
    </citation>
    <scope>NUCLEOTIDE SEQUENCE [LARGE SCALE GENOMIC DNA]</scope>
</reference>
<feature type="non-terminal residue" evidence="2">
    <location>
        <position position="1"/>
    </location>
</feature>
<name>A0ABN9TP08_9DINO</name>
<proteinExistence type="predicted"/>
<feature type="region of interest" description="Disordered" evidence="1">
    <location>
        <begin position="210"/>
        <end position="231"/>
    </location>
</feature>
<organism evidence="2 3">
    <name type="scientific">Prorocentrum cordatum</name>
    <dbReference type="NCBI Taxonomy" id="2364126"/>
    <lineage>
        <taxon>Eukaryota</taxon>
        <taxon>Sar</taxon>
        <taxon>Alveolata</taxon>
        <taxon>Dinophyceae</taxon>
        <taxon>Prorocentrales</taxon>
        <taxon>Prorocentraceae</taxon>
        <taxon>Prorocentrum</taxon>
    </lineage>
</organism>
<evidence type="ECO:0000313" key="2">
    <source>
        <dbReference type="EMBL" id="CAK0847776.1"/>
    </source>
</evidence>
<keyword evidence="3" id="KW-1185">Reference proteome</keyword>
<comment type="caution">
    <text evidence="2">The sequence shown here is derived from an EMBL/GenBank/DDBJ whole genome shotgun (WGS) entry which is preliminary data.</text>
</comment>
<evidence type="ECO:0000256" key="1">
    <source>
        <dbReference type="SAM" id="MobiDB-lite"/>
    </source>
</evidence>
<feature type="region of interest" description="Disordered" evidence="1">
    <location>
        <begin position="245"/>
        <end position="269"/>
    </location>
</feature>
<dbReference type="EMBL" id="CAUYUJ010014929">
    <property type="protein sequence ID" value="CAK0847776.1"/>
    <property type="molecule type" value="Genomic_DNA"/>
</dbReference>
<gene>
    <name evidence="2" type="ORF">PCOR1329_LOCUS40898</name>
</gene>